<name>A0A1H8K5E4_9ACTN</name>
<reference evidence="2 3" key="1">
    <citation type="submission" date="2016-10" db="EMBL/GenBank/DDBJ databases">
        <authorList>
            <person name="de Groot N.N."/>
        </authorList>
    </citation>
    <scope>NUCLEOTIDE SEQUENCE [LARGE SCALE GENOMIC DNA]</scope>
    <source>
        <strain evidence="2 3">DSM 43357</strain>
    </source>
</reference>
<accession>A0A1H8K5E4</accession>
<keyword evidence="3" id="KW-1185">Reference proteome</keyword>
<sequence length="126" mass="14029">MADREPKRIRRERTKGYKLPEGAVCVDRTTRWGNPFRVGDPCPSSVLNVAIGGTPLARQGVVEDRKHAVELFSYWLMAEVPYTSVDIRRDLAGRDLACWCPLPEPGEADWCHAALLLILANGEPDA</sequence>
<dbReference type="EMBL" id="FOBF01000051">
    <property type="protein sequence ID" value="SEN88259.1"/>
    <property type="molecule type" value="Genomic_DNA"/>
</dbReference>
<protein>
    <recommendedName>
        <fullName evidence="1">DUF4326 domain-containing protein</fullName>
    </recommendedName>
</protein>
<dbReference type="Proteomes" id="UP000198953">
    <property type="component" value="Unassembled WGS sequence"/>
</dbReference>
<dbReference type="AlphaFoldDB" id="A0A1H8K5E4"/>
<proteinExistence type="predicted"/>
<dbReference type="STRING" id="46177.SAMN05660976_08530"/>
<dbReference type="InterPro" id="IPR025475">
    <property type="entry name" value="DUF4326"/>
</dbReference>
<gene>
    <name evidence="2" type="ORF">SAMN05660976_08530</name>
</gene>
<dbReference type="OrthoDB" id="3483205at2"/>
<dbReference type="Pfam" id="PF14216">
    <property type="entry name" value="DUF4326"/>
    <property type="match status" value="1"/>
</dbReference>
<evidence type="ECO:0000259" key="1">
    <source>
        <dbReference type="Pfam" id="PF14216"/>
    </source>
</evidence>
<evidence type="ECO:0000313" key="2">
    <source>
        <dbReference type="EMBL" id="SEN88259.1"/>
    </source>
</evidence>
<feature type="domain" description="DUF4326" evidence="1">
    <location>
        <begin position="13"/>
        <end position="117"/>
    </location>
</feature>
<evidence type="ECO:0000313" key="3">
    <source>
        <dbReference type="Proteomes" id="UP000198953"/>
    </source>
</evidence>
<dbReference type="RefSeq" id="WP_091106118.1">
    <property type="nucleotide sequence ID" value="NZ_FOBF01000051.1"/>
</dbReference>
<organism evidence="2 3">
    <name type="scientific">Nonomuraea pusilla</name>
    <dbReference type="NCBI Taxonomy" id="46177"/>
    <lineage>
        <taxon>Bacteria</taxon>
        <taxon>Bacillati</taxon>
        <taxon>Actinomycetota</taxon>
        <taxon>Actinomycetes</taxon>
        <taxon>Streptosporangiales</taxon>
        <taxon>Streptosporangiaceae</taxon>
        <taxon>Nonomuraea</taxon>
    </lineage>
</organism>